<keyword evidence="12" id="KW-1185">Reference proteome</keyword>
<keyword evidence="5" id="KW-0479">Metal-binding</keyword>
<keyword evidence="3" id="KW-0409">Iron storage</keyword>
<dbReference type="InterPro" id="IPR014034">
    <property type="entry name" value="Ferritin_CS"/>
</dbReference>
<feature type="transmembrane region" description="Helical" evidence="9">
    <location>
        <begin position="443"/>
        <end position="474"/>
    </location>
</feature>
<dbReference type="CDD" id="cd01056">
    <property type="entry name" value="Euk_Ferritin"/>
    <property type="match status" value="1"/>
</dbReference>
<dbReference type="GO" id="GO:0006879">
    <property type="term" value="P:intracellular iron ion homeostasis"/>
    <property type="evidence" value="ECO:0007669"/>
    <property type="project" value="UniProtKB-KW"/>
</dbReference>
<dbReference type="PROSITE" id="PS00540">
    <property type="entry name" value="FERRITIN_1"/>
    <property type="match status" value="1"/>
</dbReference>
<dbReference type="PANTHER" id="PTHR11827:SF46">
    <property type="entry name" value="SOLUTE CARRIER FAMILY 12 MEMBER 4"/>
    <property type="match status" value="1"/>
</dbReference>
<feature type="transmembrane region" description="Helical" evidence="9">
    <location>
        <begin position="100"/>
        <end position="122"/>
    </location>
</feature>
<dbReference type="PRINTS" id="PR01082">
    <property type="entry name" value="KCLTRNSPORT1"/>
</dbReference>
<evidence type="ECO:0000256" key="1">
    <source>
        <dbReference type="ARBA" id="ARBA00004141"/>
    </source>
</evidence>
<keyword evidence="4 9" id="KW-0812">Transmembrane</keyword>
<dbReference type="Pfam" id="PF00324">
    <property type="entry name" value="AA_permease"/>
    <property type="match status" value="2"/>
</dbReference>
<dbReference type="GO" id="GO:0006884">
    <property type="term" value="P:cell volume homeostasis"/>
    <property type="evidence" value="ECO:0007669"/>
    <property type="project" value="TreeGrafter"/>
</dbReference>
<dbReference type="Proteomes" id="UP000031443">
    <property type="component" value="Unassembled WGS sequence"/>
</dbReference>
<evidence type="ECO:0000256" key="3">
    <source>
        <dbReference type="ARBA" id="ARBA00022434"/>
    </source>
</evidence>
<proteinExistence type="inferred from homology"/>
<dbReference type="PROSITE" id="PS50905">
    <property type="entry name" value="FERRITIN_LIKE"/>
    <property type="match status" value="1"/>
</dbReference>
<evidence type="ECO:0000313" key="12">
    <source>
        <dbReference type="Proteomes" id="UP000031443"/>
    </source>
</evidence>
<dbReference type="EMBL" id="KB495293">
    <property type="protein sequence ID" value="EMP41262.1"/>
    <property type="molecule type" value="Genomic_DNA"/>
</dbReference>
<dbReference type="FunFam" id="1.20.1260.10:FF:000002">
    <property type="entry name" value="Ferritin, mitochondrial"/>
    <property type="match status" value="1"/>
</dbReference>
<keyword evidence="8 9" id="KW-0472">Membrane</keyword>
<evidence type="ECO:0000259" key="10">
    <source>
        <dbReference type="PROSITE" id="PS50905"/>
    </source>
</evidence>
<dbReference type="PROSITE" id="PS00204">
    <property type="entry name" value="FERRITIN_2"/>
    <property type="match status" value="1"/>
</dbReference>
<comment type="subcellular location">
    <subcellularLocation>
        <location evidence="1">Membrane</location>
        <topology evidence="1">Multi-pass membrane protein</topology>
    </subcellularLocation>
</comment>
<reference evidence="12" key="1">
    <citation type="journal article" date="2013" name="Nat. Genet.">
        <title>The draft genomes of soft-shell turtle and green sea turtle yield insights into the development and evolution of the turtle-specific body plan.</title>
        <authorList>
            <person name="Wang Z."/>
            <person name="Pascual-Anaya J."/>
            <person name="Zadissa A."/>
            <person name="Li W."/>
            <person name="Niimura Y."/>
            <person name="Huang Z."/>
            <person name="Li C."/>
            <person name="White S."/>
            <person name="Xiong Z."/>
            <person name="Fang D."/>
            <person name="Wang B."/>
            <person name="Ming Y."/>
            <person name="Chen Y."/>
            <person name="Zheng Y."/>
            <person name="Kuraku S."/>
            <person name="Pignatelli M."/>
            <person name="Herrero J."/>
            <person name="Beal K."/>
            <person name="Nozawa M."/>
            <person name="Li Q."/>
            <person name="Wang J."/>
            <person name="Zhang H."/>
            <person name="Yu L."/>
            <person name="Shigenobu S."/>
            <person name="Wang J."/>
            <person name="Liu J."/>
            <person name="Flicek P."/>
            <person name="Searle S."/>
            <person name="Wang J."/>
            <person name="Kuratani S."/>
            <person name="Yin Y."/>
            <person name="Aken B."/>
            <person name="Zhang G."/>
            <person name="Irie N."/>
        </authorList>
    </citation>
    <scope>NUCLEOTIDE SEQUENCE [LARGE SCALE GENOMIC DNA]</scope>
</reference>
<sequence>MLLRFYLHSKLTKNYFFILSAGHGNHKENSPFLNSSEAGKGSDYYDRNLALFEEELDIRPKVSSLLGKLVNYTNLTQGAKEHEEAESAEGSKRKVSKTMLTAISMSAIATNGVVPAGGSYFMISRSLGPEFGGAVGLCFYLGTTFAGAMYILGAIEILLTYIAPQAAIFHSTGAHDTSSATLNNMRVYGTIFLTFMAVVVFVGVKYVNKFASLFLACVIISILSIYAGAIKSIFDPPAFPICMLGNRTLTRDHFDVCAKTTIVGNMTVATKLWELFCHSSNLTTDNCDEYFLLNNVTEIAGIPGAASGILKDNLWSNYMEKGEILEKADHPSVDVPGLKSNLHLYVFADIATSFTVLVGIFFPSVTGEYWERVFGHGKANGEPTWALLLTALIAELGILIASLDMVAPILSMFFLMCYLFVNLACAVQTLLRTPNWRPRFKYYHWALSFLGMSICLALMFISSWYYALVAMLIAGMIYKYIEYQGAEKEWGDGIRGLSLSAARYALLRLEEGPPHTKNWRPQLLVLLKLDEDLHVKYPRLLTFASQLKAGKGLTIIGTVIQGNFLESYGEAQAAEQTIKNMIEIEKVKGFCQVVVATKVREGIAHLIQSCGLGGMKHNTVVLGWPYGWRQSEDARAWKTFIDTVRCTTAAHLALLVPKNVSFYPSNHERYNEGNIDVWWIVHDGGMLMLLPFLLKQHKVWRKCKMRIFTVAQMDDNSIQMKKDLATFLYHLRIEAEVEVVEMQNSDISAYTYERTLMMEQRSQMLRQMRLTKTEREREAQLVKDRHSIIRLESLYSDEEDEGETVPDKIQMTWTKEKCDSEKRNRNTAVENFRELISIKPNQSNVRRMHTAVKLNEVIVNRSHDARLVLLNMPGPPKNVDGDENYRRMESQVRQNFHPECEAAVNSMVNLELYAGYVYLSMSYYFDRDDVALKHVAQFLKEQSHEEREHAEKFLKYQNKRGGRIVLQDIKKPERDEWGNSLEALQCALQLEKTLNQALLDLHKLAMERNDPHLCDFLESEYLEEQVKAIKQLGDHVTNLKRLEVPQNGMGEYLFDKHTLRESS</sequence>
<evidence type="ECO:0000256" key="6">
    <source>
        <dbReference type="ARBA" id="ARBA00022989"/>
    </source>
</evidence>
<feature type="transmembrane region" description="Helical" evidence="9">
    <location>
        <begin position="410"/>
        <end position="431"/>
    </location>
</feature>
<feature type="domain" description="Ferritin-like diiron" evidence="10">
    <location>
        <begin position="894"/>
        <end position="1043"/>
    </location>
</feature>
<feature type="transmembrane region" description="Helical" evidence="9">
    <location>
        <begin position="185"/>
        <end position="204"/>
    </location>
</feature>
<dbReference type="GO" id="GO:0007268">
    <property type="term" value="P:chemical synaptic transmission"/>
    <property type="evidence" value="ECO:0007669"/>
    <property type="project" value="TreeGrafter"/>
</dbReference>
<dbReference type="PANTHER" id="PTHR11827">
    <property type="entry name" value="SOLUTE CARRIER FAMILY 12, CATION COTRANSPORTERS"/>
    <property type="match status" value="1"/>
</dbReference>
<dbReference type="GO" id="GO:0008199">
    <property type="term" value="F:ferric iron binding"/>
    <property type="evidence" value="ECO:0007669"/>
    <property type="project" value="InterPro"/>
</dbReference>
<dbReference type="GO" id="GO:0045202">
    <property type="term" value="C:synapse"/>
    <property type="evidence" value="ECO:0007669"/>
    <property type="project" value="GOC"/>
</dbReference>
<dbReference type="InterPro" id="IPR009078">
    <property type="entry name" value="Ferritin-like_SF"/>
</dbReference>
<name>M7CJP1_CHEMY</name>
<dbReference type="GO" id="GO:0015379">
    <property type="term" value="F:potassium:chloride symporter activity"/>
    <property type="evidence" value="ECO:0007669"/>
    <property type="project" value="TreeGrafter"/>
</dbReference>
<dbReference type="InterPro" id="IPR012347">
    <property type="entry name" value="Ferritin-like"/>
</dbReference>
<dbReference type="GO" id="GO:0055075">
    <property type="term" value="P:potassium ion homeostasis"/>
    <property type="evidence" value="ECO:0007669"/>
    <property type="project" value="TreeGrafter"/>
</dbReference>
<keyword evidence="7" id="KW-0408">Iron</keyword>
<dbReference type="GO" id="GO:0005886">
    <property type="term" value="C:plasma membrane"/>
    <property type="evidence" value="ECO:0007669"/>
    <property type="project" value="TreeGrafter"/>
</dbReference>
<evidence type="ECO:0000256" key="9">
    <source>
        <dbReference type="SAM" id="Phobius"/>
    </source>
</evidence>
<feature type="transmembrane region" description="Helical" evidence="9">
    <location>
        <begin position="134"/>
        <end position="164"/>
    </location>
</feature>
<dbReference type="eggNOG" id="KOG2082">
    <property type="taxonomic scope" value="Eukaryota"/>
</dbReference>
<dbReference type="InterPro" id="IPR004841">
    <property type="entry name" value="AA-permease/SLC12A_dom"/>
</dbReference>
<dbReference type="InterPro" id="IPR000622">
    <property type="entry name" value="KCC1"/>
</dbReference>
<dbReference type="SUPFAM" id="SSF47240">
    <property type="entry name" value="Ferritin-like"/>
    <property type="match status" value="1"/>
</dbReference>
<dbReference type="Gene3D" id="1.20.1260.10">
    <property type="match status" value="1"/>
</dbReference>
<comment type="similarity">
    <text evidence="2">Belongs to the ferritin family.</text>
</comment>
<evidence type="ECO:0000256" key="8">
    <source>
        <dbReference type="ARBA" id="ARBA00023136"/>
    </source>
</evidence>
<feature type="transmembrane region" description="Helical" evidence="9">
    <location>
        <begin position="210"/>
        <end position="229"/>
    </location>
</feature>
<dbReference type="Pfam" id="PF00210">
    <property type="entry name" value="Ferritin"/>
    <property type="match status" value="1"/>
</dbReference>
<dbReference type="Gene3D" id="1.20.1740.10">
    <property type="entry name" value="Amino acid/polyamine transporter I"/>
    <property type="match status" value="2"/>
</dbReference>
<dbReference type="GO" id="GO:0055064">
    <property type="term" value="P:chloride ion homeostasis"/>
    <property type="evidence" value="ECO:0007669"/>
    <property type="project" value="TreeGrafter"/>
</dbReference>
<evidence type="ECO:0000256" key="2">
    <source>
        <dbReference type="ARBA" id="ARBA00007513"/>
    </source>
</evidence>
<dbReference type="InterPro" id="IPR004842">
    <property type="entry name" value="SLC12A_fam"/>
</dbReference>
<dbReference type="InterPro" id="IPR008331">
    <property type="entry name" value="Ferritin_DPS_dom"/>
</dbReference>
<evidence type="ECO:0000256" key="5">
    <source>
        <dbReference type="ARBA" id="ARBA00022723"/>
    </source>
</evidence>
<dbReference type="InterPro" id="IPR018491">
    <property type="entry name" value="SLC12_C"/>
</dbReference>
<protein>
    <submittedName>
        <fullName evidence="11">Solute carrier family 12 member 4</fullName>
    </submittedName>
</protein>
<accession>M7CJP1</accession>
<evidence type="ECO:0000256" key="7">
    <source>
        <dbReference type="ARBA" id="ARBA00023004"/>
    </source>
</evidence>
<evidence type="ECO:0000256" key="4">
    <source>
        <dbReference type="ARBA" id="ARBA00022692"/>
    </source>
</evidence>
<feature type="transmembrane region" description="Helical" evidence="9">
    <location>
        <begin position="344"/>
        <end position="365"/>
    </location>
</feature>
<dbReference type="AlphaFoldDB" id="M7CJP1"/>
<feature type="transmembrane region" description="Helical" evidence="9">
    <location>
        <begin position="385"/>
        <end position="403"/>
    </location>
</feature>
<organism evidence="11 12">
    <name type="scientific">Chelonia mydas</name>
    <name type="common">Green sea-turtle</name>
    <name type="synonym">Chelonia agassizi</name>
    <dbReference type="NCBI Taxonomy" id="8469"/>
    <lineage>
        <taxon>Eukaryota</taxon>
        <taxon>Metazoa</taxon>
        <taxon>Chordata</taxon>
        <taxon>Craniata</taxon>
        <taxon>Vertebrata</taxon>
        <taxon>Euteleostomi</taxon>
        <taxon>Archelosauria</taxon>
        <taxon>Testudinata</taxon>
        <taxon>Testudines</taxon>
        <taxon>Cryptodira</taxon>
        <taxon>Durocryptodira</taxon>
        <taxon>Americhelydia</taxon>
        <taxon>Chelonioidea</taxon>
        <taxon>Cheloniidae</taxon>
        <taxon>Chelonia</taxon>
    </lineage>
</organism>
<keyword evidence="6 9" id="KW-1133">Transmembrane helix</keyword>
<dbReference type="Pfam" id="PF03522">
    <property type="entry name" value="SLC12"/>
    <property type="match status" value="2"/>
</dbReference>
<evidence type="ECO:0000313" key="11">
    <source>
        <dbReference type="EMBL" id="EMP41262.1"/>
    </source>
</evidence>
<gene>
    <name evidence="11" type="ORF">UY3_01497</name>
</gene>
<dbReference type="InterPro" id="IPR009040">
    <property type="entry name" value="Ferritin-like_diiron"/>
</dbReference>
<dbReference type="GO" id="GO:1990573">
    <property type="term" value="P:potassium ion import across plasma membrane"/>
    <property type="evidence" value="ECO:0007669"/>
    <property type="project" value="TreeGrafter"/>
</dbReference>